<reference evidence="1" key="1">
    <citation type="journal article" date="2021" name="Proc. Natl. Acad. Sci. U.S.A.">
        <title>A Catalog of Tens of Thousands of Viruses from Human Metagenomes Reveals Hidden Associations with Chronic Diseases.</title>
        <authorList>
            <person name="Tisza M.J."/>
            <person name="Buck C.B."/>
        </authorList>
    </citation>
    <scope>NUCLEOTIDE SEQUENCE</scope>
    <source>
        <strain evidence="1">CtkfK18</strain>
    </source>
</reference>
<evidence type="ECO:0000313" key="1">
    <source>
        <dbReference type="EMBL" id="DAG05821.1"/>
    </source>
</evidence>
<accession>A0A8S5VGD8</accession>
<protein>
    <submittedName>
        <fullName evidence="1">Uncharacterized protein</fullName>
    </submittedName>
</protein>
<organism evidence="1">
    <name type="scientific">Myoviridae sp. ctkfK18</name>
    <dbReference type="NCBI Taxonomy" id="2825165"/>
    <lineage>
        <taxon>Viruses</taxon>
        <taxon>Duplodnaviria</taxon>
        <taxon>Heunggongvirae</taxon>
        <taxon>Uroviricota</taxon>
        <taxon>Caudoviricetes</taxon>
    </lineage>
</organism>
<proteinExistence type="predicted"/>
<name>A0A8S5VGD8_9CAUD</name>
<dbReference type="EMBL" id="BK016265">
    <property type="protein sequence ID" value="DAG05821.1"/>
    <property type="molecule type" value="Genomic_DNA"/>
</dbReference>
<sequence length="313" mass="34555">MLTNLNNNNILQGLASGLPLFILEYFPSIKPGVVITPSDTDNAPLTPVAISIQRGYIQTNIEISQNGKNPQTMTFDQYHASFTEYYNSILAQFQSANMNVTLSHIGVETLYKNYKSVSEHYTVAGLVNITEARDYVKLDVDSNMTSVIRSIPELAVFGVSYKTFCSSILRMFPEMDSSLSLAGSINAYSEYIKMFNKDDRTFADYNLIQGLDITTLSNQIAMATQGIDPAIIRTAIRDQSDSPALQNYIKLMINNNIPTKVALNLLAYHPAIINIALNAVRSALNLPADTELNLPLIFTIKSVNTASLVGTLY</sequence>